<dbReference type="EMBL" id="JAPJZH010000008">
    <property type="protein sequence ID" value="MDA4846611.1"/>
    <property type="molecule type" value="Genomic_DNA"/>
</dbReference>
<reference evidence="2" key="1">
    <citation type="submission" date="2022-11" db="EMBL/GenBank/DDBJ databases">
        <title>Hoeflea poritis sp. nov., isolated from scleractinian coral Porites lutea.</title>
        <authorList>
            <person name="Zhang G."/>
            <person name="Wei Q."/>
            <person name="Cai L."/>
        </authorList>
    </citation>
    <scope>NUCLEOTIDE SEQUENCE</scope>
    <source>
        <strain evidence="2">E7-10</strain>
    </source>
</reference>
<comment type="caution">
    <text evidence="2">The sequence shown here is derived from an EMBL/GenBank/DDBJ whole genome shotgun (WGS) entry which is preliminary data.</text>
</comment>
<dbReference type="PANTHER" id="PTHR11365">
    <property type="entry name" value="5-OXOPROLINASE RELATED"/>
    <property type="match status" value="1"/>
</dbReference>
<proteinExistence type="predicted"/>
<gene>
    <name evidence="2" type="ORF">OOZ53_14700</name>
</gene>
<evidence type="ECO:0000313" key="3">
    <source>
        <dbReference type="Proteomes" id="UP001148313"/>
    </source>
</evidence>
<sequence>MVAKIIQSDTRPFNRIAVDPITLDIVENALRNARTEMDAVLFRTAMSPGIREQHDAFPMIANQEGKMVVGQFGSFLYGFINGYEGTIEDGDIFITNDPYSCNGAVSHLNDWLLMMPIFHEGKLVSWAAMFGHMTDVGGKVPGSLPTDAKMIYEEGMIVPPTKIFRKGELADEVLNIMLHNCRMPEWNKSDFFAIIAALRLAERRVRENIDRFGVDTYISAMWDMLDRNKAAMSAIIQMIIPEGDHKAHFEDWIDDDGMGNGPYRIACSLWREGEVAHFDFSDSDPQSLSSINFLLNEEMFKMFFGAFTINLFDPQILFNDGFYDLVEVHIPEGCILKPKKPAALSCRTHMLGRIFDLMGGLLGQGAPDALNAAGFSDSPHFMYSGFNEQGEWYQLFQIGFGGVPGRPAGDGPDGHSMWPAFTNVPNEFLEAYFPLRIREYATIPDSGGAGLHRGGNGITIAYEMMEKGEISIHDDRWLTYPWGVNGGEPGMRSTKRLVRTDGSEENIPSKCDRIAVNPGDILYFNTWGGGGWGNPLKRDPELVALDVSRKLVSEEGAKRYGVVLSRGKVDRKATEKLRNKMAGSQSKQLFNRGFESIEELKKRCKAETGFEPPAAPVFHRFMQAAE</sequence>
<feature type="domain" description="Hydantoinase B/oxoprolinase" evidence="1">
    <location>
        <begin position="19"/>
        <end position="535"/>
    </location>
</feature>
<dbReference type="PANTHER" id="PTHR11365:SF23">
    <property type="entry name" value="HYPOTHETICAL 5-OXOPROLINASE (EUROFUNG)-RELATED"/>
    <property type="match status" value="1"/>
</dbReference>
<keyword evidence="3" id="KW-1185">Reference proteome</keyword>
<dbReference type="InterPro" id="IPR045079">
    <property type="entry name" value="Oxoprolinase-like"/>
</dbReference>
<protein>
    <submittedName>
        <fullName evidence="2">Hydantoinase B/oxoprolinase family protein</fullName>
    </submittedName>
</protein>
<dbReference type="Pfam" id="PF02538">
    <property type="entry name" value="Hydantoinase_B"/>
    <property type="match status" value="1"/>
</dbReference>
<dbReference type="InterPro" id="IPR003692">
    <property type="entry name" value="Hydantoinase_B"/>
</dbReference>
<accession>A0ABT4VPK1</accession>
<dbReference type="Proteomes" id="UP001148313">
    <property type="component" value="Unassembled WGS sequence"/>
</dbReference>
<dbReference type="RefSeq" id="WP_271090382.1">
    <property type="nucleotide sequence ID" value="NZ_JAPJZH010000008.1"/>
</dbReference>
<evidence type="ECO:0000259" key="1">
    <source>
        <dbReference type="Pfam" id="PF02538"/>
    </source>
</evidence>
<evidence type="ECO:0000313" key="2">
    <source>
        <dbReference type="EMBL" id="MDA4846611.1"/>
    </source>
</evidence>
<name>A0ABT4VPK1_9HYPH</name>
<organism evidence="2 3">
    <name type="scientific">Hoeflea poritis</name>
    <dbReference type="NCBI Taxonomy" id="2993659"/>
    <lineage>
        <taxon>Bacteria</taxon>
        <taxon>Pseudomonadati</taxon>
        <taxon>Pseudomonadota</taxon>
        <taxon>Alphaproteobacteria</taxon>
        <taxon>Hyphomicrobiales</taxon>
        <taxon>Rhizobiaceae</taxon>
        <taxon>Hoeflea</taxon>
    </lineage>
</organism>